<dbReference type="PANTHER" id="PTHR35140:SF1">
    <property type="entry name" value="MITOTIC CHECK POINT PROTEIN BFA1"/>
    <property type="match status" value="1"/>
</dbReference>
<feature type="region of interest" description="Disordered" evidence="1">
    <location>
        <begin position="683"/>
        <end position="742"/>
    </location>
</feature>
<protein>
    <submittedName>
        <fullName evidence="2">Uncharacterized protein</fullName>
    </submittedName>
</protein>
<feature type="compositionally biased region" description="Low complexity" evidence="1">
    <location>
        <begin position="464"/>
        <end position="493"/>
    </location>
</feature>
<dbReference type="Proteomes" id="UP000268162">
    <property type="component" value="Unassembled WGS sequence"/>
</dbReference>
<organism evidence="2 3">
    <name type="scientific">Dimargaris cristalligena</name>
    <dbReference type="NCBI Taxonomy" id="215637"/>
    <lineage>
        <taxon>Eukaryota</taxon>
        <taxon>Fungi</taxon>
        <taxon>Fungi incertae sedis</taxon>
        <taxon>Zoopagomycota</taxon>
        <taxon>Kickxellomycotina</taxon>
        <taxon>Dimargaritomycetes</taxon>
        <taxon>Dimargaritales</taxon>
        <taxon>Dimargaritaceae</taxon>
        <taxon>Dimargaris</taxon>
    </lineage>
</organism>
<feature type="compositionally biased region" description="Pro residues" evidence="1">
    <location>
        <begin position="362"/>
        <end position="371"/>
    </location>
</feature>
<gene>
    <name evidence="2" type="ORF">BJ085DRAFT_39605</name>
</gene>
<dbReference type="InterPro" id="IPR034586">
    <property type="entry name" value="Bfa1/Byr4"/>
</dbReference>
<feature type="compositionally biased region" description="Polar residues" evidence="1">
    <location>
        <begin position="718"/>
        <end position="740"/>
    </location>
</feature>
<feature type="compositionally biased region" description="Polar residues" evidence="1">
    <location>
        <begin position="620"/>
        <end position="645"/>
    </location>
</feature>
<dbReference type="GO" id="GO:1990334">
    <property type="term" value="C:Bfa1-Bub2 complex"/>
    <property type="evidence" value="ECO:0007669"/>
    <property type="project" value="InterPro"/>
</dbReference>
<feature type="region of interest" description="Disordered" evidence="1">
    <location>
        <begin position="74"/>
        <end position="138"/>
    </location>
</feature>
<sequence>MFHTGQFITPQPTLEKWEDSDFDLDNDCDQVVRAPPPPTLTPDAFDTKAFPGLRSNINYVDDLSGLSDFEVDDTDTENSWSPNTRTVTKPQPIRPSIVGTGAHSTPPQRMTLFTPDTLVGASGHTASDGSSSDIKTPAQSTLERFRMSTSGNANLKQLAAIKGLNDNDDDDDDNDDDWAGVDFPSSPTQLKLKQTDYSRLHRPPSPESSPLASPLPPSVSDPSATPEGIESELDWSDFEATPRHKQQRGHQFLVWGDAHDTTRETPLTPSPRHDPAFQLLGLGTPLKQRLEFQFPDLYQKPAGMAGQTSTSSNIKPLAQAKRQTVEPAPLANISNLNTATPAPLAKPSAFPQLTSSSTNPSPTSPPKPPNLRLPSRRGLFLDQPMARKPTPSNHLTNPSSTKHCSPTVTGKRRPLLIRNLNSHKIAKTIGNMVYHPEHQVWVGNENALHIFRPDAPLAKEPPARTSFSSTRSSHSYASSTQSRNNPPLSRSRALSRLSLSQTLSERFPGLGIKEPDDRDPQHRRMQRIVSYDRSFSPHLSDQPTPEGMVFDPIHMRWISTNPHGEEEEDVFAGINDLEVADGFDLGTIRSNPSSNPATAATQRRSASLGRSPATVPFPQFSETSPYHSLQSTDQESASDSPSSATPKPISSLARITDRFSNFLRTHKSSPNIKNRIQFRKGVASHGVETLSGPKGKAEPNQITTPLPSPHPLRGPSANPRQPTGSLYTSDPHTTNPTVNPGPSVPSEFVLHPDQLRQFQQTELAHQHMLTYWLPDRRARSGSILQRDYLPGAPTRIIPTNFTDLWTMVRNEPA</sequence>
<keyword evidence="3" id="KW-1185">Reference proteome</keyword>
<dbReference type="GO" id="GO:0044732">
    <property type="term" value="C:mitotic spindle pole body"/>
    <property type="evidence" value="ECO:0007669"/>
    <property type="project" value="TreeGrafter"/>
</dbReference>
<feature type="compositionally biased region" description="Polar residues" evidence="1">
    <location>
        <begin position="77"/>
        <end position="89"/>
    </location>
</feature>
<proteinExistence type="predicted"/>
<dbReference type="GO" id="GO:0005096">
    <property type="term" value="F:GTPase activator activity"/>
    <property type="evidence" value="ECO:0007669"/>
    <property type="project" value="InterPro"/>
</dbReference>
<evidence type="ECO:0000313" key="3">
    <source>
        <dbReference type="Proteomes" id="UP000268162"/>
    </source>
</evidence>
<feature type="region of interest" description="Disordered" evidence="1">
    <location>
        <begin position="585"/>
        <end position="652"/>
    </location>
</feature>
<dbReference type="GO" id="GO:0001100">
    <property type="term" value="P:negative regulation of exit from mitosis"/>
    <property type="evidence" value="ECO:0007669"/>
    <property type="project" value="InterPro"/>
</dbReference>
<accession>A0A4P9ZMW3</accession>
<dbReference type="PANTHER" id="PTHR35140">
    <property type="entry name" value="MITOTIC CHECK POINT PROTEIN BFA1"/>
    <property type="match status" value="1"/>
</dbReference>
<evidence type="ECO:0000313" key="2">
    <source>
        <dbReference type="EMBL" id="RKP33931.1"/>
    </source>
</evidence>
<evidence type="ECO:0000256" key="1">
    <source>
        <dbReference type="SAM" id="MobiDB-lite"/>
    </source>
</evidence>
<feature type="region of interest" description="Disordered" evidence="1">
    <location>
        <begin position="255"/>
        <end position="278"/>
    </location>
</feature>
<feature type="compositionally biased region" description="Polar residues" evidence="1">
    <location>
        <begin position="390"/>
        <end position="408"/>
    </location>
</feature>
<feature type="compositionally biased region" description="Pro residues" evidence="1">
    <location>
        <begin position="203"/>
        <end position="219"/>
    </location>
</feature>
<feature type="region of interest" description="Disordered" evidence="1">
    <location>
        <begin position="164"/>
        <end position="229"/>
    </location>
</feature>
<dbReference type="EMBL" id="ML003454">
    <property type="protein sequence ID" value="RKP33931.1"/>
    <property type="molecule type" value="Genomic_DNA"/>
</dbReference>
<feature type="compositionally biased region" description="Polar residues" evidence="1">
    <location>
        <begin position="588"/>
        <end position="605"/>
    </location>
</feature>
<feature type="compositionally biased region" description="Acidic residues" evidence="1">
    <location>
        <begin position="166"/>
        <end position="179"/>
    </location>
</feature>
<feature type="compositionally biased region" description="Polar residues" evidence="1">
    <location>
        <begin position="124"/>
        <end position="138"/>
    </location>
</feature>
<feature type="region of interest" description="Disordered" evidence="1">
    <location>
        <begin position="456"/>
        <end position="493"/>
    </location>
</feature>
<reference evidence="3" key="1">
    <citation type="journal article" date="2018" name="Nat. Microbiol.">
        <title>Leveraging single-cell genomics to expand the fungal tree of life.</title>
        <authorList>
            <person name="Ahrendt S.R."/>
            <person name="Quandt C.A."/>
            <person name="Ciobanu D."/>
            <person name="Clum A."/>
            <person name="Salamov A."/>
            <person name="Andreopoulos B."/>
            <person name="Cheng J.F."/>
            <person name="Woyke T."/>
            <person name="Pelin A."/>
            <person name="Henrissat B."/>
            <person name="Reynolds N.K."/>
            <person name="Benny G.L."/>
            <person name="Smith M.E."/>
            <person name="James T.Y."/>
            <person name="Grigoriev I.V."/>
        </authorList>
    </citation>
    <scope>NUCLEOTIDE SEQUENCE [LARGE SCALE GENOMIC DNA]</scope>
    <source>
        <strain evidence="3">RSA 468</strain>
    </source>
</reference>
<feature type="region of interest" description="Disordered" evidence="1">
    <location>
        <begin position="334"/>
        <end position="414"/>
    </location>
</feature>
<dbReference type="AlphaFoldDB" id="A0A4P9ZMW3"/>
<name>A0A4P9ZMW3_9FUNG</name>